<dbReference type="RefSeq" id="XP_030753847.1">
    <property type="nucleotide sequence ID" value="XM_030897987.1"/>
</dbReference>
<evidence type="ECO:0000313" key="5">
    <source>
        <dbReference type="EMBL" id="ANS53389.1"/>
    </source>
</evidence>
<dbReference type="AlphaFoldDB" id="A0A2S0BZF2"/>
<evidence type="ECO:0000313" key="7">
    <source>
        <dbReference type="RefSeq" id="XP_030753847.1"/>
    </source>
</evidence>
<evidence type="ECO:0000256" key="1">
    <source>
        <dbReference type="ARBA" id="ARBA00011738"/>
    </source>
</evidence>
<dbReference type="GO" id="GO:0004364">
    <property type="term" value="F:glutathione transferase activity"/>
    <property type="evidence" value="ECO:0007669"/>
    <property type="project" value="TreeGrafter"/>
</dbReference>
<dbReference type="Pfam" id="PF02798">
    <property type="entry name" value="GST_N"/>
    <property type="match status" value="1"/>
</dbReference>
<dbReference type="SUPFAM" id="SSF47616">
    <property type="entry name" value="GST C-terminal domain-like"/>
    <property type="match status" value="1"/>
</dbReference>
<dbReference type="InterPro" id="IPR040079">
    <property type="entry name" value="Glutathione_S-Trfase"/>
</dbReference>
<dbReference type="Pfam" id="PF00043">
    <property type="entry name" value="GST_C"/>
    <property type="match status" value="1"/>
</dbReference>
<dbReference type="EMBL" id="KX255832">
    <property type="protein sequence ID" value="ANS53389.1"/>
    <property type="molecule type" value="mRNA"/>
</dbReference>
<dbReference type="InterPro" id="IPR036249">
    <property type="entry name" value="Thioredoxin-like_sf"/>
</dbReference>
<dbReference type="SFLD" id="SFLDS00019">
    <property type="entry name" value="Glutathione_Transferase_(cytos"/>
    <property type="match status" value="1"/>
</dbReference>
<dbReference type="PANTHER" id="PTHR43969">
    <property type="entry name" value="GLUTATHIONE S TRANSFERASE D10, ISOFORM A-RELATED"/>
    <property type="match status" value="1"/>
</dbReference>
<dbReference type="InterPro" id="IPR036282">
    <property type="entry name" value="Glutathione-S-Trfase_C_sf"/>
</dbReference>
<protein>
    <submittedName>
        <fullName evidence="7">Glutathione S-transferase 1-like</fullName>
    </submittedName>
    <submittedName>
        <fullName evidence="5">Glutathione-S-transferase epsilon class 1</fullName>
    </submittedName>
</protein>
<evidence type="ECO:0000259" key="4">
    <source>
        <dbReference type="PROSITE" id="PS50405"/>
    </source>
</evidence>
<dbReference type="CDD" id="cd03045">
    <property type="entry name" value="GST_N_Delta_Epsilon"/>
    <property type="match status" value="1"/>
</dbReference>
<feature type="domain" description="GST C-terminal" evidence="4">
    <location>
        <begin position="89"/>
        <end position="214"/>
    </location>
</feature>
<dbReference type="GO" id="GO:0006749">
    <property type="term" value="P:glutathione metabolic process"/>
    <property type="evidence" value="ECO:0007669"/>
    <property type="project" value="TreeGrafter"/>
</dbReference>
<dbReference type="OrthoDB" id="2309723at2759"/>
<evidence type="ECO:0000256" key="2">
    <source>
        <dbReference type="RuleBase" id="RU003494"/>
    </source>
</evidence>
<reference evidence="5" key="1">
    <citation type="submission" date="2016-05" db="EMBL/GenBank/DDBJ databases">
        <title>Cloning and identification of a novel glutathione-S-transferase gene from Sitophilus oryzae.</title>
        <authorList>
            <person name="Hu F."/>
            <person name="Ye K."/>
            <person name="Lu Y.J."/>
            <person name="Wei Z.J."/>
        </authorList>
    </citation>
    <scope>NUCLEOTIDE SEQUENCE</scope>
</reference>
<dbReference type="FunFam" id="1.20.1050.10:FF:000007">
    <property type="entry name" value="Glutathione S-transferase 1-1"/>
    <property type="match status" value="1"/>
</dbReference>
<dbReference type="PROSITE" id="PS50404">
    <property type="entry name" value="GST_NTER"/>
    <property type="match status" value="1"/>
</dbReference>
<name>A0A2S0BZF2_SITOR</name>
<dbReference type="GeneID" id="115880704"/>
<sequence length="217" mass="25047">MGKMKLYIVWGSPPVNSVLMTAKALNIELELHEINFEKREFNDEWFLKINPSHTVPTLDDDGFILWDSHAILIYLAETYGKNTQLYSDNIKTRALINQILNFDCGTLFRRFSDCTRPIFYDGKKSIEQKQLDNLKEAYSTLERILNSTKFLAGDNVTIADISVLSNILPGSVILPIDNEEFPKLKSWLIHLESTEFYKTGQKAYETFKRGYEYLLGS</sequence>
<evidence type="ECO:0000313" key="6">
    <source>
        <dbReference type="Proteomes" id="UP000504635"/>
    </source>
</evidence>
<dbReference type="SFLD" id="SFLDG00358">
    <property type="entry name" value="Main_(cytGST)"/>
    <property type="match status" value="1"/>
</dbReference>
<proteinExistence type="evidence at transcript level"/>
<dbReference type="PROSITE" id="PS50405">
    <property type="entry name" value="GST_CTER"/>
    <property type="match status" value="1"/>
</dbReference>
<dbReference type="PANTHER" id="PTHR43969:SF9">
    <property type="entry name" value="GLUTATHIONE S TRANSFERASE D10, ISOFORM A-RELATED"/>
    <property type="match status" value="1"/>
</dbReference>
<keyword evidence="6" id="KW-1185">Reference proteome</keyword>
<evidence type="ECO:0000259" key="3">
    <source>
        <dbReference type="PROSITE" id="PS50404"/>
    </source>
</evidence>
<dbReference type="Proteomes" id="UP000504635">
    <property type="component" value="Unplaced"/>
</dbReference>
<reference evidence="7" key="2">
    <citation type="submission" date="2025-04" db="UniProtKB">
        <authorList>
            <consortium name="RefSeq"/>
        </authorList>
    </citation>
    <scope>IDENTIFICATION</scope>
    <source>
        <tissue evidence="7">Gonads</tissue>
    </source>
</reference>
<accession>A0A2S0BZF2</accession>
<organism evidence="5">
    <name type="scientific">Sitophilus oryzae</name>
    <name type="common">Rice weevil</name>
    <name type="synonym">Curculio oryzae</name>
    <dbReference type="NCBI Taxonomy" id="7048"/>
    <lineage>
        <taxon>Eukaryota</taxon>
        <taxon>Metazoa</taxon>
        <taxon>Ecdysozoa</taxon>
        <taxon>Arthropoda</taxon>
        <taxon>Hexapoda</taxon>
        <taxon>Insecta</taxon>
        <taxon>Pterygota</taxon>
        <taxon>Neoptera</taxon>
        <taxon>Endopterygota</taxon>
        <taxon>Coleoptera</taxon>
        <taxon>Polyphaga</taxon>
        <taxon>Cucujiformia</taxon>
        <taxon>Curculionidae</taxon>
        <taxon>Dryophthorinae</taxon>
        <taxon>Sitophilus</taxon>
    </lineage>
</organism>
<dbReference type="InterPro" id="IPR004046">
    <property type="entry name" value="GST_C"/>
</dbReference>
<gene>
    <name evidence="7" type="primary">LOC115880704</name>
</gene>
<dbReference type="KEGG" id="soy:115880704"/>
<dbReference type="SUPFAM" id="SSF52833">
    <property type="entry name" value="Thioredoxin-like"/>
    <property type="match status" value="1"/>
</dbReference>
<feature type="domain" description="GST N-terminal" evidence="3">
    <location>
        <begin position="2"/>
        <end position="83"/>
    </location>
</feature>
<dbReference type="Gene3D" id="1.20.1050.10">
    <property type="match status" value="1"/>
</dbReference>
<comment type="similarity">
    <text evidence="2">Belongs to the GST superfamily.</text>
</comment>
<dbReference type="Gene3D" id="3.40.30.10">
    <property type="entry name" value="Glutaredoxin"/>
    <property type="match status" value="1"/>
</dbReference>
<dbReference type="SFLD" id="SFLDG01153">
    <property type="entry name" value="Main.4:_Theta-like"/>
    <property type="match status" value="1"/>
</dbReference>
<dbReference type="InterPro" id="IPR004045">
    <property type="entry name" value="Glutathione_S-Trfase_N"/>
</dbReference>
<keyword evidence="5" id="KW-0808">Transferase</keyword>
<dbReference type="CDD" id="cd03177">
    <property type="entry name" value="GST_C_Delta_Epsilon"/>
    <property type="match status" value="1"/>
</dbReference>
<dbReference type="FunFam" id="3.40.30.10:FF:000034">
    <property type="entry name" value="glutathione S-transferase 1"/>
    <property type="match status" value="1"/>
</dbReference>
<dbReference type="InterPro" id="IPR010987">
    <property type="entry name" value="Glutathione-S-Trfase_C-like"/>
</dbReference>
<comment type="subunit">
    <text evidence="1">Homodimer.</text>
</comment>